<dbReference type="Proteomes" id="UP000199054">
    <property type="component" value="Unassembled WGS sequence"/>
</dbReference>
<sequence>MSDFESHGLRAGKWSGLLRADKAPARVVVTHLSEIVATARITDTAEGEWLIEAQLPADSLSEGIHSFVLVADDGEGEEVVRPGAVRLAQLPVLAGSVLADDLIAEIGHMRSELELLKREFRRLASEE</sequence>
<dbReference type="STRING" id="34002.SAMN04489859_101033"/>
<dbReference type="AlphaFoldDB" id="A0A1H8HQ51"/>
<evidence type="ECO:0000256" key="1">
    <source>
        <dbReference type="SAM" id="Coils"/>
    </source>
</evidence>
<keyword evidence="1" id="KW-0175">Coiled coil</keyword>
<evidence type="ECO:0000313" key="2">
    <source>
        <dbReference type="EMBL" id="SEN58154.1"/>
    </source>
</evidence>
<proteinExistence type="predicted"/>
<accession>A0A1H8HQ51</accession>
<protein>
    <submittedName>
        <fullName evidence="2">Uncharacterized protein</fullName>
    </submittedName>
</protein>
<reference evidence="2 3" key="1">
    <citation type="submission" date="2016-10" db="EMBL/GenBank/DDBJ databases">
        <authorList>
            <person name="de Groot N.N."/>
        </authorList>
    </citation>
    <scope>NUCLEOTIDE SEQUENCE [LARGE SCALE GENOMIC DNA]</scope>
    <source>
        <strain evidence="2 3">DSM 8512</strain>
    </source>
</reference>
<feature type="coiled-coil region" evidence="1">
    <location>
        <begin position="99"/>
        <end position="126"/>
    </location>
</feature>
<gene>
    <name evidence="2" type="ORF">SAMN04489859_101033</name>
</gene>
<keyword evidence="3" id="KW-1185">Reference proteome</keyword>
<dbReference type="RefSeq" id="WP_090611506.1">
    <property type="nucleotide sequence ID" value="NZ_CP067124.1"/>
</dbReference>
<dbReference type="EMBL" id="FODE01000010">
    <property type="protein sequence ID" value="SEN58154.1"/>
    <property type="molecule type" value="Genomic_DNA"/>
</dbReference>
<dbReference type="OrthoDB" id="7772846at2"/>
<evidence type="ECO:0000313" key="3">
    <source>
        <dbReference type="Proteomes" id="UP000199054"/>
    </source>
</evidence>
<name>A0A1H8HQ51_9RHOB</name>
<organism evidence="2 3">
    <name type="scientific">Paracoccus alcaliphilus</name>
    <dbReference type="NCBI Taxonomy" id="34002"/>
    <lineage>
        <taxon>Bacteria</taxon>
        <taxon>Pseudomonadati</taxon>
        <taxon>Pseudomonadota</taxon>
        <taxon>Alphaproteobacteria</taxon>
        <taxon>Rhodobacterales</taxon>
        <taxon>Paracoccaceae</taxon>
        <taxon>Paracoccus</taxon>
    </lineage>
</organism>